<evidence type="ECO:0000313" key="3">
    <source>
        <dbReference type="Proteomes" id="UP000649289"/>
    </source>
</evidence>
<accession>A0ABR8MKJ0</accession>
<feature type="compositionally biased region" description="Polar residues" evidence="1">
    <location>
        <begin position="325"/>
        <end position="334"/>
    </location>
</feature>
<feature type="region of interest" description="Disordered" evidence="1">
    <location>
        <begin position="281"/>
        <end position="334"/>
    </location>
</feature>
<evidence type="ECO:0000256" key="1">
    <source>
        <dbReference type="SAM" id="MobiDB-lite"/>
    </source>
</evidence>
<feature type="compositionally biased region" description="Low complexity" evidence="1">
    <location>
        <begin position="287"/>
        <end position="308"/>
    </location>
</feature>
<dbReference type="Proteomes" id="UP000649289">
    <property type="component" value="Unassembled WGS sequence"/>
</dbReference>
<dbReference type="EMBL" id="JACXYY010000008">
    <property type="protein sequence ID" value="MBD3916542.1"/>
    <property type="molecule type" value="Genomic_DNA"/>
</dbReference>
<proteinExistence type="predicted"/>
<gene>
    <name evidence="2" type="ORF">IEZ25_18140</name>
</gene>
<evidence type="ECO:0000313" key="2">
    <source>
        <dbReference type="EMBL" id="MBD3916542.1"/>
    </source>
</evidence>
<dbReference type="RefSeq" id="WP_191200878.1">
    <property type="nucleotide sequence ID" value="NZ_BAAAPA010000001.1"/>
</dbReference>
<name>A0ABR8MKJ0_9ACTN</name>
<reference evidence="2 3" key="1">
    <citation type="submission" date="2020-09" db="EMBL/GenBank/DDBJ databases">
        <title>novel species in genus Nocardioides.</title>
        <authorList>
            <person name="Zhang G."/>
        </authorList>
    </citation>
    <scope>NUCLEOTIDE SEQUENCE [LARGE SCALE GENOMIC DNA]</scope>
    <source>
        <strain evidence="2 3">19197</strain>
    </source>
</reference>
<keyword evidence="3" id="KW-1185">Reference proteome</keyword>
<sequence length="334" mass="36879">MTRVAADALETQQSGLRFGDPIGCGYHWTEPDEIDSYGDSVRRLANRVELAVDAFERTATISEDVFSGEAADTLRERAGRRHEESASVRDNLRGLGRAINVYSDVLRRHRQGLEELRVFGASKGLEIRGNRIWPPVETLPGDATQKQADAWENDWKAYQECFEAKIALRDARRASTKDLVKALADYAGVRPDKDTAKLVVAQHQQVRFGDLRREAAEEAMEAVEAHDAADAARATVEALRRREQTALGDLEDLAMADAPADQIKAQADKVAALHRELAEARAEAREATATAQREQAEANRAARNLEAAEQGRPRIVGRTVPSPLPVTNLQDRLG</sequence>
<protein>
    <submittedName>
        <fullName evidence="2">Uncharacterized protein</fullName>
    </submittedName>
</protein>
<organism evidence="2 3">
    <name type="scientific">Nocardioides hwasunensis</name>
    <dbReference type="NCBI Taxonomy" id="397258"/>
    <lineage>
        <taxon>Bacteria</taxon>
        <taxon>Bacillati</taxon>
        <taxon>Actinomycetota</taxon>
        <taxon>Actinomycetes</taxon>
        <taxon>Propionibacteriales</taxon>
        <taxon>Nocardioidaceae</taxon>
        <taxon>Nocardioides</taxon>
    </lineage>
</organism>
<comment type="caution">
    <text evidence="2">The sequence shown here is derived from an EMBL/GenBank/DDBJ whole genome shotgun (WGS) entry which is preliminary data.</text>
</comment>